<dbReference type="OrthoDB" id="65815at2759"/>
<dbReference type="EMBL" id="BRYA01000274">
    <property type="protein sequence ID" value="GMI45980.1"/>
    <property type="molecule type" value="Genomic_DNA"/>
</dbReference>
<organism evidence="2 3">
    <name type="scientific">Triparma columacea</name>
    <dbReference type="NCBI Taxonomy" id="722753"/>
    <lineage>
        <taxon>Eukaryota</taxon>
        <taxon>Sar</taxon>
        <taxon>Stramenopiles</taxon>
        <taxon>Ochrophyta</taxon>
        <taxon>Bolidophyceae</taxon>
        <taxon>Parmales</taxon>
        <taxon>Triparmaceae</taxon>
        <taxon>Triparma</taxon>
    </lineage>
</organism>
<feature type="compositionally biased region" description="Low complexity" evidence="1">
    <location>
        <begin position="133"/>
        <end position="149"/>
    </location>
</feature>
<dbReference type="Proteomes" id="UP001165065">
    <property type="component" value="Unassembled WGS sequence"/>
</dbReference>
<feature type="compositionally biased region" description="Basic residues" evidence="1">
    <location>
        <begin position="91"/>
        <end position="102"/>
    </location>
</feature>
<protein>
    <submittedName>
        <fullName evidence="2">Uncharacterized protein</fullName>
    </submittedName>
</protein>
<evidence type="ECO:0000313" key="3">
    <source>
        <dbReference type="Proteomes" id="UP001165065"/>
    </source>
</evidence>
<keyword evidence="3" id="KW-1185">Reference proteome</keyword>
<evidence type="ECO:0000256" key="1">
    <source>
        <dbReference type="SAM" id="MobiDB-lite"/>
    </source>
</evidence>
<dbReference type="AlphaFoldDB" id="A0A9W7GIU1"/>
<sequence length="252" mass="27480">MSRKPLNSRVSGSSSNSLNFYSTPVPRASSFTKTKSITHNKGKSVGSALNPPVHAGPQSVEQPKQPLPDYCSNAKTKASLKATDVEANKGVTKKRTGPKKRPSLSEQLASIGNSVADLTASIKSNAGLEVDQSRLSSSSPPLLSTPSKSFSVGTLSCKYPSPVSFYADRCVYTFHHPFQSKEIMMIMRYNDMKNVELKGTNSHCGSSKLRFKITGKQLREFKGFHSGSEWVTIEFNCKSDVDRVKESVPGLR</sequence>
<comment type="caution">
    <text evidence="2">The sequence shown here is derived from an EMBL/GenBank/DDBJ whole genome shotgun (WGS) entry which is preliminary data.</text>
</comment>
<evidence type="ECO:0000313" key="2">
    <source>
        <dbReference type="EMBL" id="GMI45980.1"/>
    </source>
</evidence>
<feature type="region of interest" description="Disordered" evidence="1">
    <location>
        <begin position="130"/>
        <end position="149"/>
    </location>
</feature>
<gene>
    <name evidence="2" type="ORF">TrCOL_g5824</name>
</gene>
<proteinExistence type="predicted"/>
<feature type="compositionally biased region" description="Low complexity" evidence="1">
    <location>
        <begin position="7"/>
        <end position="22"/>
    </location>
</feature>
<name>A0A9W7GIU1_9STRA</name>
<reference evidence="3" key="1">
    <citation type="journal article" date="2023" name="Commun. Biol.">
        <title>Genome analysis of Parmales, the sister group of diatoms, reveals the evolutionary specialization of diatoms from phago-mixotrophs to photoautotrophs.</title>
        <authorList>
            <person name="Ban H."/>
            <person name="Sato S."/>
            <person name="Yoshikawa S."/>
            <person name="Yamada K."/>
            <person name="Nakamura Y."/>
            <person name="Ichinomiya M."/>
            <person name="Sato N."/>
            <person name="Blanc-Mathieu R."/>
            <person name="Endo H."/>
            <person name="Kuwata A."/>
            <person name="Ogata H."/>
        </authorList>
    </citation>
    <scope>NUCLEOTIDE SEQUENCE [LARGE SCALE GENOMIC DNA]</scope>
</reference>
<accession>A0A9W7GIU1</accession>
<feature type="region of interest" description="Disordered" evidence="1">
    <location>
        <begin position="1"/>
        <end position="106"/>
    </location>
</feature>